<feature type="region of interest" description="Disordered" evidence="1">
    <location>
        <begin position="51"/>
        <end position="74"/>
    </location>
</feature>
<evidence type="ECO:0000313" key="2">
    <source>
        <dbReference type="EMBL" id="KAK0622021.1"/>
    </source>
</evidence>
<evidence type="ECO:0000313" key="3">
    <source>
        <dbReference type="Proteomes" id="UP001174934"/>
    </source>
</evidence>
<keyword evidence="3" id="KW-1185">Reference proteome</keyword>
<dbReference type="AlphaFoldDB" id="A0AA39WUX9"/>
<reference evidence="2" key="1">
    <citation type="submission" date="2023-06" db="EMBL/GenBank/DDBJ databases">
        <title>Genome-scale phylogeny and comparative genomics of the fungal order Sordariales.</title>
        <authorList>
            <consortium name="Lawrence Berkeley National Laboratory"/>
            <person name="Hensen N."/>
            <person name="Bonometti L."/>
            <person name="Westerberg I."/>
            <person name="Brannstrom I.O."/>
            <person name="Guillou S."/>
            <person name="Cros-Aarteil S."/>
            <person name="Calhoun S."/>
            <person name="Haridas S."/>
            <person name="Kuo A."/>
            <person name="Mondo S."/>
            <person name="Pangilinan J."/>
            <person name="Riley R."/>
            <person name="LaButti K."/>
            <person name="Andreopoulos B."/>
            <person name="Lipzen A."/>
            <person name="Chen C."/>
            <person name="Yanf M."/>
            <person name="Daum C."/>
            <person name="Ng V."/>
            <person name="Clum A."/>
            <person name="Steindorff A."/>
            <person name="Ohm R."/>
            <person name="Martin F."/>
            <person name="Silar P."/>
            <person name="Natvig D."/>
            <person name="Lalanne C."/>
            <person name="Gautier V."/>
            <person name="Ament-velasquez S.L."/>
            <person name="Kruys A."/>
            <person name="Hutchinson M.I."/>
            <person name="Powell A.J."/>
            <person name="Barry K."/>
            <person name="Miller A.N."/>
            <person name="Grigoriev I.V."/>
            <person name="Debuchy R."/>
            <person name="Gladieux P."/>
            <person name="Thoren M.H."/>
            <person name="Johannesson H."/>
        </authorList>
    </citation>
    <scope>NUCLEOTIDE SEQUENCE</scope>
    <source>
        <strain evidence="2">SMH3391-2</strain>
    </source>
</reference>
<dbReference type="EMBL" id="JAULSR010000004">
    <property type="protein sequence ID" value="KAK0622021.1"/>
    <property type="molecule type" value="Genomic_DNA"/>
</dbReference>
<accession>A0AA39WUX9</accession>
<comment type="caution">
    <text evidence="2">The sequence shown here is derived from an EMBL/GenBank/DDBJ whole genome shotgun (WGS) entry which is preliminary data.</text>
</comment>
<gene>
    <name evidence="2" type="ORF">B0T17DRAFT_309328</name>
</gene>
<evidence type="ECO:0000256" key="1">
    <source>
        <dbReference type="SAM" id="MobiDB-lite"/>
    </source>
</evidence>
<dbReference type="Proteomes" id="UP001174934">
    <property type="component" value="Unassembled WGS sequence"/>
</dbReference>
<sequence length="383" mass="42672">MPCPWTNCASSFSFTSTSSAAMSPALPALKRAQTALASVWLSNGEREKSTAASYVWPESGPVEPGPLGRSAKTGGCRLPELDSIASAWKTHRYKECQHEVDPSTSSKLAADLARPVGQSTGRGFSLTRFKINRDYRSLNMRQQDVWVPWMGPNHTATLRTFYEIGHIVTHADPICGHLRWEDEYPFLIPNMANFGLHQRFSEDEARKITTFSLPLHALNSYTAPLLPGQVCIHKRLRCALFHGHGVLCRCRDSIAFNALRCCPRCDTDYAVNIVPDVAPGRPEGRLLVFTTWKCLGDGSASSGYWRPHQTSTAPSDLRYYELAHAHYQFESGDARPNTYEIDVDEIIERIASARENPREAPPEYTAVAEPGSRVVDVEKEDSM</sequence>
<protein>
    <submittedName>
        <fullName evidence="2">Uncharacterized protein</fullName>
    </submittedName>
</protein>
<organism evidence="2 3">
    <name type="scientific">Bombardia bombarda</name>
    <dbReference type="NCBI Taxonomy" id="252184"/>
    <lineage>
        <taxon>Eukaryota</taxon>
        <taxon>Fungi</taxon>
        <taxon>Dikarya</taxon>
        <taxon>Ascomycota</taxon>
        <taxon>Pezizomycotina</taxon>
        <taxon>Sordariomycetes</taxon>
        <taxon>Sordariomycetidae</taxon>
        <taxon>Sordariales</taxon>
        <taxon>Lasiosphaeriaceae</taxon>
        <taxon>Bombardia</taxon>
    </lineage>
</organism>
<proteinExistence type="predicted"/>
<name>A0AA39WUX9_9PEZI</name>